<evidence type="ECO:0000256" key="1">
    <source>
        <dbReference type="SAM" id="Coils"/>
    </source>
</evidence>
<gene>
    <name evidence="2" type="ORF">HMPREF0061_0790</name>
</gene>
<organism evidence="2 3">
    <name type="scientific">Aerococcus viridans (strain ATCC 11563 / DSM 20340 / CCUG 4311 / JCM 20461 / NBRC 12219 / NCTC 8251 / M1)</name>
    <dbReference type="NCBI Taxonomy" id="655812"/>
    <lineage>
        <taxon>Bacteria</taxon>
        <taxon>Bacillati</taxon>
        <taxon>Bacillota</taxon>
        <taxon>Bacilli</taxon>
        <taxon>Lactobacillales</taxon>
        <taxon>Aerococcaceae</taxon>
        <taxon>Aerococcus</taxon>
    </lineage>
</organism>
<reference evidence="2 3" key="1">
    <citation type="submission" date="2010-04" db="EMBL/GenBank/DDBJ databases">
        <authorList>
            <person name="Muzny D."/>
            <person name="Qin X."/>
            <person name="Deng J."/>
            <person name="Jiang H."/>
            <person name="Liu Y."/>
            <person name="Qu J."/>
            <person name="Song X.-Z."/>
            <person name="Zhang L."/>
            <person name="Thornton R."/>
            <person name="Coyle M."/>
            <person name="Francisco L."/>
            <person name="Jackson L."/>
            <person name="Javaid M."/>
            <person name="Korchina V."/>
            <person name="Kovar C."/>
            <person name="Mata R."/>
            <person name="Mathew T."/>
            <person name="Ngo R."/>
            <person name="Nguyen L."/>
            <person name="Nguyen N."/>
            <person name="Okwuonu G."/>
            <person name="Ongeri F."/>
            <person name="Pham C."/>
            <person name="Simmons D."/>
            <person name="Wilczek-Boney K."/>
            <person name="Hale W."/>
            <person name="Jakkamsetti A."/>
            <person name="Pham P."/>
            <person name="Ruth R."/>
            <person name="San Lucas F."/>
            <person name="Warren J."/>
            <person name="Zhang J."/>
            <person name="Zhao Z."/>
            <person name="Zhou C."/>
            <person name="Zhu D."/>
            <person name="Lee S."/>
            <person name="Bess C."/>
            <person name="Blankenburg K."/>
            <person name="Forbes L."/>
            <person name="Fu Q."/>
            <person name="Gubbala S."/>
            <person name="Hirani K."/>
            <person name="Jayaseelan J.C."/>
            <person name="Lara F."/>
            <person name="Munidasa M."/>
            <person name="Palculict T."/>
            <person name="Patil S."/>
            <person name="Pu L.-L."/>
            <person name="Saada N."/>
            <person name="Tang L."/>
            <person name="Weissenberger G."/>
            <person name="Zhu Y."/>
            <person name="Hemphill L."/>
            <person name="Shang Y."/>
            <person name="Youmans B."/>
            <person name="Ayvaz T."/>
            <person name="Ross M."/>
            <person name="Santibanez J."/>
            <person name="Aqrawi P."/>
            <person name="Gross S."/>
            <person name="Joshi V."/>
            <person name="Fowler G."/>
            <person name="Nazareth L."/>
            <person name="Reid J."/>
            <person name="Worley K."/>
            <person name="Petrosino J."/>
            <person name="Highlander S."/>
            <person name="Gibbs R."/>
            <person name="Gibbs R."/>
        </authorList>
    </citation>
    <scope>NUCLEOTIDE SEQUENCE [LARGE SCALE GENOMIC DNA]</scope>
    <source>
        <strain evidence="2 3">ATCC 11563</strain>
    </source>
</reference>
<keyword evidence="3" id="KW-1185">Reference proteome</keyword>
<dbReference type="Proteomes" id="UP000003764">
    <property type="component" value="Unassembled WGS sequence"/>
</dbReference>
<proteinExistence type="predicted"/>
<protein>
    <submittedName>
        <fullName evidence="2">Uncharacterized protein</fullName>
    </submittedName>
</protein>
<name>A0ABN0A9C8_AERVM</name>
<sequence>MQIKGEIMMDQLEKQMVKNASKIANIIESGTIEQNDVEFVLNHLKQESAYINHLEQKLNEAEEDLTHIEQSYADLHADYLLKTRNSKPSLLKTLIVESTPYLGL</sequence>
<dbReference type="EMBL" id="ADNT01000059">
    <property type="protein sequence ID" value="EFG49864.1"/>
    <property type="molecule type" value="Genomic_DNA"/>
</dbReference>
<keyword evidence="1" id="KW-0175">Coiled coil</keyword>
<accession>A0ABN0A9C8</accession>
<evidence type="ECO:0000313" key="2">
    <source>
        <dbReference type="EMBL" id="EFG49864.1"/>
    </source>
</evidence>
<comment type="caution">
    <text evidence="2">The sequence shown here is derived from an EMBL/GenBank/DDBJ whole genome shotgun (WGS) entry which is preliminary data.</text>
</comment>
<feature type="coiled-coil region" evidence="1">
    <location>
        <begin position="44"/>
        <end position="78"/>
    </location>
</feature>
<evidence type="ECO:0000313" key="3">
    <source>
        <dbReference type="Proteomes" id="UP000003764"/>
    </source>
</evidence>